<dbReference type="PROSITE" id="PS50928">
    <property type="entry name" value="ABC_TM1"/>
    <property type="match status" value="1"/>
</dbReference>
<dbReference type="PANTHER" id="PTHR30151:SF38">
    <property type="entry name" value="ALIPHATIC SULFONATES TRANSPORT PERMEASE PROTEIN SSUC-RELATED"/>
    <property type="match status" value="1"/>
</dbReference>
<dbReference type="Pfam" id="PF00528">
    <property type="entry name" value="BPD_transp_1"/>
    <property type="match status" value="1"/>
</dbReference>
<reference evidence="11" key="1">
    <citation type="journal article" date="2019" name="Int. J. Syst. Evol. Microbiol.">
        <title>The Global Catalogue of Microorganisms (GCM) 10K type strain sequencing project: providing services to taxonomists for standard genome sequencing and annotation.</title>
        <authorList>
            <consortium name="The Broad Institute Genomics Platform"/>
            <consortium name="The Broad Institute Genome Sequencing Center for Infectious Disease"/>
            <person name="Wu L."/>
            <person name="Ma J."/>
        </authorList>
    </citation>
    <scope>NUCLEOTIDE SEQUENCE [LARGE SCALE GENOMIC DNA]</scope>
    <source>
        <strain evidence="11">CCUG 48884</strain>
    </source>
</reference>
<dbReference type="Gene3D" id="1.10.3720.10">
    <property type="entry name" value="MetI-like"/>
    <property type="match status" value="1"/>
</dbReference>
<feature type="region of interest" description="Disordered" evidence="8">
    <location>
        <begin position="1"/>
        <end position="36"/>
    </location>
</feature>
<evidence type="ECO:0000256" key="2">
    <source>
        <dbReference type="ARBA" id="ARBA00022448"/>
    </source>
</evidence>
<dbReference type="RefSeq" id="WP_386042069.1">
    <property type="nucleotide sequence ID" value="NZ_JARQZE010000019.1"/>
</dbReference>
<name>A0ABW3WI31_9RHOO</name>
<evidence type="ECO:0000256" key="1">
    <source>
        <dbReference type="ARBA" id="ARBA00004651"/>
    </source>
</evidence>
<comment type="caution">
    <text evidence="10">The sequence shown here is derived from an EMBL/GenBank/DDBJ whole genome shotgun (WGS) entry which is preliminary data.</text>
</comment>
<feature type="transmembrane region" description="Helical" evidence="7">
    <location>
        <begin position="45"/>
        <end position="65"/>
    </location>
</feature>
<proteinExistence type="inferred from homology"/>
<feature type="compositionally biased region" description="Polar residues" evidence="8">
    <location>
        <begin position="26"/>
        <end position="36"/>
    </location>
</feature>
<feature type="transmembrane region" description="Helical" evidence="7">
    <location>
        <begin position="97"/>
        <end position="118"/>
    </location>
</feature>
<gene>
    <name evidence="10" type="ORF">ACFQ4M_19220</name>
</gene>
<evidence type="ECO:0000256" key="3">
    <source>
        <dbReference type="ARBA" id="ARBA00022475"/>
    </source>
</evidence>
<evidence type="ECO:0000256" key="8">
    <source>
        <dbReference type="SAM" id="MobiDB-lite"/>
    </source>
</evidence>
<evidence type="ECO:0000256" key="5">
    <source>
        <dbReference type="ARBA" id="ARBA00022989"/>
    </source>
</evidence>
<keyword evidence="5 7" id="KW-1133">Transmembrane helix</keyword>
<dbReference type="CDD" id="cd06261">
    <property type="entry name" value="TM_PBP2"/>
    <property type="match status" value="1"/>
</dbReference>
<keyword evidence="2 7" id="KW-0813">Transport</keyword>
<protein>
    <submittedName>
        <fullName evidence="10">ABC transporter permease</fullName>
    </submittedName>
</protein>
<evidence type="ECO:0000313" key="11">
    <source>
        <dbReference type="Proteomes" id="UP001597158"/>
    </source>
</evidence>
<keyword evidence="3" id="KW-1003">Cell membrane</keyword>
<dbReference type="Proteomes" id="UP001597158">
    <property type="component" value="Unassembled WGS sequence"/>
</dbReference>
<feature type="transmembrane region" description="Helical" evidence="7">
    <location>
        <begin position="130"/>
        <end position="151"/>
    </location>
</feature>
<dbReference type="InterPro" id="IPR035906">
    <property type="entry name" value="MetI-like_sf"/>
</dbReference>
<evidence type="ECO:0000313" key="10">
    <source>
        <dbReference type="EMBL" id="MFD1265712.1"/>
    </source>
</evidence>
<evidence type="ECO:0000256" key="4">
    <source>
        <dbReference type="ARBA" id="ARBA00022692"/>
    </source>
</evidence>
<feature type="transmembrane region" description="Helical" evidence="7">
    <location>
        <begin position="157"/>
        <end position="174"/>
    </location>
</feature>
<keyword evidence="11" id="KW-1185">Reference proteome</keyword>
<keyword evidence="6 7" id="KW-0472">Membrane</keyword>
<comment type="similarity">
    <text evidence="7">Belongs to the binding-protein-dependent transport system permease family.</text>
</comment>
<evidence type="ECO:0000256" key="7">
    <source>
        <dbReference type="RuleBase" id="RU363032"/>
    </source>
</evidence>
<sequence length="286" mass="31682">MTGRPQVRAQASTQASIDPPRFMPSNARNQAQTTSVSPASRRDRWLRLASLLVFVLVWQIGALIADNHTLPTPAAVLARIWDEVASMALPGHLAVTLGRVVVAFTAAMLIGALVGMAMGRWRQCDAFFDAWLVLGLNIPALVTIILCYVWFGLNDWAAILAVAINKIPTVIVTVREGARAVDPKLLDVARAYRLSRRTTFLRVYLPQLVPYLMAAARSGLSLIWKIVLVVELLGRSDGVGFQLNVFFQFFDITGILAYTLAFAAVVLTVEAWMLRPLERRLTRWRG</sequence>
<evidence type="ECO:0000256" key="6">
    <source>
        <dbReference type="ARBA" id="ARBA00023136"/>
    </source>
</evidence>
<feature type="transmembrane region" description="Helical" evidence="7">
    <location>
        <begin position="203"/>
        <end position="227"/>
    </location>
</feature>
<keyword evidence="4 7" id="KW-0812">Transmembrane</keyword>
<feature type="transmembrane region" description="Helical" evidence="7">
    <location>
        <begin position="247"/>
        <end position="274"/>
    </location>
</feature>
<evidence type="ECO:0000259" key="9">
    <source>
        <dbReference type="PROSITE" id="PS50928"/>
    </source>
</evidence>
<dbReference type="InterPro" id="IPR000515">
    <property type="entry name" value="MetI-like"/>
</dbReference>
<dbReference type="EMBL" id="JBHTMC010000036">
    <property type="protein sequence ID" value="MFD1265712.1"/>
    <property type="molecule type" value="Genomic_DNA"/>
</dbReference>
<feature type="domain" description="ABC transmembrane type-1" evidence="9">
    <location>
        <begin position="93"/>
        <end position="273"/>
    </location>
</feature>
<dbReference type="SUPFAM" id="SSF161098">
    <property type="entry name" value="MetI-like"/>
    <property type="match status" value="1"/>
</dbReference>
<dbReference type="PANTHER" id="PTHR30151">
    <property type="entry name" value="ALKANE SULFONATE ABC TRANSPORTER-RELATED, MEMBRANE SUBUNIT"/>
    <property type="match status" value="1"/>
</dbReference>
<organism evidence="10 11">
    <name type="scientific">Thauera mechernichensis</name>
    <dbReference type="NCBI Taxonomy" id="82788"/>
    <lineage>
        <taxon>Bacteria</taxon>
        <taxon>Pseudomonadati</taxon>
        <taxon>Pseudomonadota</taxon>
        <taxon>Betaproteobacteria</taxon>
        <taxon>Rhodocyclales</taxon>
        <taxon>Zoogloeaceae</taxon>
        <taxon>Thauera</taxon>
    </lineage>
</organism>
<comment type="subcellular location">
    <subcellularLocation>
        <location evidence="1 7">Cell membrane</location>
        <topology evidence="1 7">Multi-pass membrane protein</topology>
    </subcellularLocation>
</comment>
<accession>A0ABW3WI31</accession>